<sequence length="60" mass="6754">MGANPNGWISPWQYSLNQGPVILMIENFKTGLIWKTMRKCPYVVQGLRVAGFNGGWLNTV</sequence>
<evidence type="ECO:0000259" key="1">
    <source>
        <dbReference type="Pfam" id="PF10091"/>
    </source>
</evidence>
<accession>A0A386HKD8</accession>
<organism evidence="2 3">
    <name type="scientific">Arachidicoccus soli</name>
    <dbReference type="NCBI Taxonomy" id="2341117"/>
    <lineage>
        <taxon>Bacteria</taxon>
        <taxon>Pseudomonadati</taxon>
        <taxon>Bacteroidota</taxon>
        <taxon>Chitinophagia</taxon>
        <taxon>Chitinophagales</taxon>
        <taxon>Chitinophagaceae</taxon>
        <taxon>Arachidicoccus</taxon>
    </lineage>
</organism>
<dbReference type="OrthoDB" id="5937621at2"/>
<feature type="domain" description="Glycoamylase-like" evidence="1">
    <location>
        <begin position="6"/>
        <end position="41"/>
    </location>
</feature>
<dbReference type="Gene3D" id="1.50.10.140">
    <property type="match status" value="1"/>
</dbReference>
<dbReference type="KEGG" id="ark:D6B99_01150"/>
<evidence type="ECO:0000313" key="3">
    <source>
        <dbReference type="Proteomes" id="UP000266118"/>
    </source>
</evidence>
<dbReference type="RefSeq" id="WP_119984281.1">
    <property type="nucleotide sequence ID" value="NZ_CP032489.1"/>
</dbReference>
<dbReference type="Proteomes" id="UP000266118">
    <property type="component" value="Chromosome"/>
</dbReference>
<keyword evidence="3" id="KW-1185">Reference proteome</keyword>
<dbReference type="InterPro" id="IPR019282">
    <property type="entry name" value="Glycoamylase-like_cons_dom"/>
</dbReference>
<protein>
    <recommendedName>
        <fullName evidence="1">Glycoamylase-like domain-containing protein</fullName>
    </recommendedName>
</protein>
<reference evidence="2 3" key="1">
    <citation type="submission" date="2018-09" db="EMBL/GenBank/DDBJ databases">
        <title>Arachidicoccus sp. nov., a bacterium isolated from soil.</title>
        <authorList>
            <person name="Weon H.-Y."/>
            <person name="Kwon S.-W."/>
            <person name="Lee S.A."/>
        </authorList>
    </citation>
    <scope>NUCLEOTIDE SEQUENCE [LARGE SCALE GENOMIC DNA]</scope>
    <source>
        <strain evidence="2 3">KIS59-12</strain>
    </source>
</reference>
<gene>
    <name evidence="2" type="ORF">D6B99_01150</name>
</gene>
<dbReference type="EMBL" id="CP032489">
    <property type="protein sequence ID" value="AYD46348.1"/>
    <property type="molecule type" value="Genomic_DNA"/>
</dbReference>
<evidence type="ECO:0000313" key="2">
    <source>
        <dbReference type="EMBL" id="AYD46348.1"/>
    </source>
</evidence>
<name>A0A386HKD8_9BACT</name>
<dbReference type="AlphaFoldDB" id="A0A386HKD8"/>
<proteinExistence type="predicted"/>
<dbReference type="Pfam" id="PF10091">
    <property type="entry name" value="Glycoamylase"/>
    <property type="match status" value="1"/>
</dbReference>